<evidence type="ECO:0000259" key="1">
    <source>
        <dbReference type="Pfam" id="PF00485"/>
    </source>
</evidence>
<dbReference type="Gene3D" id="3.40.50.300">
    <property type="entry name" value="P-loop containing nucleotide triphosphate hydrolases"/>
    <property type="match status" value="1"/>
</dbReference>
<comment type="caution">
    <text evidence="2">The sequence shown here is derived from an EMBL/GenBank/DDBJ whole genome shotgun (WGS) entry which is preliminary data.</text>
</comment>
<reference evidence="2" key="1">
    <citation type="journal article" date="2012" name="Science">
        <title>Fermentation, hydrogen, and sulfur metabolism in multiple uncultivated bacterial phyla.</title>
        <authorList>
            <person name="Wrighton K.C."/>
            <person name="Thomas B.C."/>
            <person name="Sharon I."/>
            <person name="Miller C.S."/>
            <person name="Castelle C.J."/>
            <person name="VerBerkmoes N.C."/>
            <person name="Wilkins M.J."/>
            <person name="Hettich R.L."/>
            <person name="Lipton M.S."/>
            <person name="Williams K.H."/>
            <person name="Long P.E."/>
            <person name="Banfield J.F."/>
        </authorList>
    </citation>
    <scope>NUCLEOTIDE SEQUENCE [LARGE SCALE GENOMIC DNA]</scope>
</reference>
<name>K2G253_9BACT</name>
<dbReference type="AlphaFoldDB" id="K2G253"/>
<dbReference type="EMBL" id="AMFJ01000348">
    <property type="protein sequence ID" value="EKE28337.1"/>
    <property type="molecule type" value="Genomic_DNA"/>
</dbReference>
<feature type="domain" description="Phosphoribulokinase/uridine kinase" evidence="1">
    <location>
        <begin position="46"/>
        <end position="224"/>
    </location>
</feature>
<organism evidence="2">
    <name type="scientific">uncultured bacterium</name>
    <name type="common">gcode 4</name>
    <dbReference type="NCBI Taxonomy" id="1234023"/>
    <lineage>
        <taxon>Bacteria</taxon>
        <taxon>environmental samples</taxon>
    </lineage>
</organism>
<dbReference type="SUPFAM" id="SSF52540">
    <property type="entry name" value="P-loop containing nucleoside triphosphate hydrolases"/>
    <property type="match status" value="1"/>
</dbReference>
<dbReference type="InterPro" id="IPR027417">
    <property type="entry name" value="P-loop_NTPase"/>
</dbReference>
<dbReference type="Pfam" id="PF00485">
    <property type="entry name" value="PRK"/>
    <property type="match status" value="1"/>
</dbReference>
<dbReference type="PANTHER" id="PTHR10285">
    <property type="entry name" value="URIDINE KINASE"/>
    <property type="match status" value="1"/>
</dbReference>
<proteinExistence type="predicted"/>
<evidence type="ECO:0000313" key="2">
    <source>
        <dbReference type="EMBL" id="EKE28337.1"/>
    </source>
</evidence>
<dbReference type="PRINTS" id="PR00988">
    <property type="entry name" value="URIDINKINASE"/>
</dbReference>
<dbReference type="InterPro" id="IPR006083">
    <property type="entry name" value="PRK/URK"/>
</dbReference>
<protein>
    <recommendedName>
        <fullName evidence="1">Phosphoribulokinase/uridine kinase domain-containing protein</fullName>
    </recommendedName>
</protein>
<accession>K2G253</accession>
<sequence>MKKSSLLMLSGGVKKYNTRTYELEEGIMRSKIIINWLLNMNDRPNIIQIAGGSASGKTSKVTKILEDHYREKIIRISMDDYYFGKTYMQAEAKKGRELNWDQPEAIDIMQLSEHIELLKIGKSIKKPIYSMKESEPYAKEDILPAKIIIIEWLFALSSGLHELGDLNIFTHANRDTRLNRRILRDQERTGQTAEEITRYFNGTVEPMHQKYIESTSRNAHIIIENN</sequence>
<gene>
    <name evidence="2" type="ORF">ACD_3C00074G0003</name>
</gene>
<dbReference type="GO" id="GO:0005524">
    <property type="term" value="F:ATP binding"/>
    <property type="evidence" value="ECO:0007669"/>
    <property type="project" value="InterPro"/>
</dbReference>
<dbReference type="GO" id="GO:0016301">
    <property type="term" value="F:kinase activity"/>
    <property type="evidence" value="ECO:0007669"/>
    <property type="project" value="InterPro"/>
</dbReference>